<protein>
    <submittedName>
        <fullName evidence="1">Mll2109 protein</fullName>
    </submittedName>
</protein>
<evidence type="ECO:0000313" key="2">
    <source>
        <dbReference type="Proteomes" id="UP000000552"/>
    </source>
</evidence>
<dbReference type="HOGENOM" id="CLU_1794924_0_0_5"/>
<sequence>MTAFRARPRSPLTIRKVSTTLGWFDGLLAGTTMKRRQRSPRRIDSPFLYESVHSPRRPPSTAYGRLVANSGAPAIYAETEMAEDHSDKKVTALDCEILRGAFRKSVVEHRVAEREWRMHARVLARELTELDEIDPDILDWIVRK</sequence>
<dbReference type="AlphaFoldDB" id="Q98J45"/>
<evidence type="ECO:0000313" key="1">
    <source>
        <dbReference type="EMBL" id="BAB49321.1"/>
    </source>
</evidence>
<gene>
    <name evidence="1" type="ordered locus">mll2109</name>
</gene>
<dbReference type="EMBL" id="BA000012">
    <property type="protein sequence ID" value="BAB49321.1"/>
    <property type="molecule type" value="Genomic_DNA"/>
</dbReference>
<name>Q98J45_RHILO</name>
<dbReference type="KEGG" id="mlo:mll2109"/>
<reference evidence="1 2" key="1">
    <citation type="journal article" date="2000" name="DNA Res.">
        <title>Complete genome structure of the nitrogen-fixing symbiotic bacterium Mesorhizobium loti.</title>
        <authorList>
            <person name="Kaneko T."/>
            <person name="Nakamura Y."/>
            <person name="Sato S."/>
            <person name="Asamizu E."/>
            <person name="Kato T."/>
            <person name="Sasamoto S."/>
            <person name="Watanabe A."/>
            <person name="Idesawa K."/>
            <person name="Ishikawa A."/>
            <person name="Kawashima K."/>
            <person name="Kimura T."/>
            <person name="Kishida Y."/>
            <person name="Kiyokawa C."/>
            <person name="Kohara M."/>
            <person name="Matsumoto M."/>
            <person name="Matsuno A."/>
            <person name="Mochizuki Y."/>
            <person name="Nakayama S."/>
            <person name="Nakazaki N."/>
            <person name="Shimpo S."/>
            <person name="Sugimoto M."/>
            <person name="Takeuchi C."/>
            <person name="Yamada M."/>
            <person name="Tabata S."/>
        </authorList>
    </citation>
    <scope>NUCLEOTIDE SEQUENCE [LARGE SCALE GENOMIC DNA]</scope>
    <source>
        <strain evidence="2">LMG 29417 / CECT 9101 / MAFF 303099</strain>
    </source>
</reference>
<organism evidence="1 2">
    <name type="scientific">Mesorhizobium japonicum (strain LMG 29417 / CECT 9101 / MAFF 303099)</name>
    <name type="common">Mesorhizobium loti (strain MAFF 303099)</name>
    <dbReference type="NCBI Taxonomy" id="266835"/>
    <lineage>
        <taxon>Bacteria</taxon>
        <taxon>Pseudomonadati</taxon>
        <taxon>Pseudomonadota</taxon>
        <taxon>Alphaproteobacteria</taxon>
        <taxon>Hyphomicrobiales</taxon>
        <taxon>Phyllobacteriaceae</taxon>
        <taxon>Mesorhizobium</taxon>
    </lineage>
</organism>
<proteinExistence type="predicted"/>
<accession>Q98J45</accession>
<dbReference type="Proteomes" id="UP000000552">
    <property type="component" value="Chromosome"/>
</dbReference>